<dbReference type="EMBL" id="CAKLCM010000002">
    <property type="protein sequence ID" value="CAH0526887.1"/>
    <property type="molecule type" value="Genomic_DNA"/>
</dbReference>
<comment type="caution">
    <text evidence="3">The sequence shown here is derived from an EMBL/GenBank/DDBJ whole genome shotgun (WGS) entry which is preliminary data.</text>
</comment>
<sequence>MNQRTATTFTLGLISLMVNSHVLADVTSQDKQVYELLAYPNFTSLKVLPKQSANSSTKPVELATESITSDAPLVVNTQSSVPQVSKPEVSQPTTRNDNLNLEQLDLSGLDPEIARKVASAFNNIDAEQSLSESSDYIDLEVNQSRYRGRLPAMNLETHMYASDSQRRWIKINGEELREGDRFNGMILMKIEPQQIVIRFDNDLIRIPALYEWQG</sequence>
<evidence type="ECO:0000313" key="3">
    <source>
        <dbReference type="EMBL" id="CAH0526887.1"/>
    </source>
</evidence>
<evidence type="ECO:0000256" key="1">
    <source>
        <dbReference type="SAM" id="SignalP"/>
    </source>
</evidence>
<accession>A0ABM8ZJ84</accession>
<keyword evidence="1" id="KW-0732">Signal</keyword>
<keyword evidence="4" id="KW-1185">Reference proteome</keyword>
<protein>
    <recommendedName>
        <fullName evidence="2">Type II secretion system protein GspB C-terminal domain-containing protein</fullName>
    </recommendedName>
</protein>
<dbReference type="RefSeq" id="WP_237485119.1">
    <property type="nucleotide sequence ID" value="NZ_CAKLCM010000002.1"/>
</dbReference>
<evidence type="ECO:0000313" key="4">
    <source>
        <dbReference type="Proteomes" id="UP000838160"/>
    </source>
</evidence>
<dbReference type="Pfam" id="PF16537">
    <property type="entry name" value="T2SSB"/>
    <property type="match status" value="1"/>
</dbReference>
<dbReference type="Proteomes" id="UP000838160">
    <property type="component" value="Unassembled WGS sequence"/>
</dbReference>
<name>A0ABM8ZJ84_9VIBR</name>
<gene>
    <name evidence="3" type="ORF">VHP8226_02263</name>
</gene>
<feature type="signal peptide" evidence="1">
    <location>
        <begin position="1"/>
        <end position="24"/>
    </location>
</feature>
<feature type="chain" id="PRO_5045822188" description="Type II secretion system protein GspB C-terminal domain-containing protein" evidence="1">
    <location>
        <begin position="25"/>
        <end position="214"/>
    </location>
</feature>
<reference evidence="3" key="1">
    <citation type="submission" date="2021-12" db="EMBL/GenBank/DDBJ databases">
        <authorList>
            <person name="Rodrigo-Torres L."/>
            <person name="Arahal R. D."/>
            <person name="Lucena T."/>
        </authorList>
    </citation>
    <scope>NUCLEOTIDE SEQUENCE</scope>
    <source>
        <strain evidence="3">CECT 8226</strain>
    </source>
</reference>
<organism evidence="3 4">
    <name type="scientific">Vibrio hippocampi</name>
    <dbReference type="NCBI Taxonomy" id="654686"/>
    <lineage>
        <taxon>Bacteria</taxon>
        <taxon>Pseudomonadati</taxon>
        <taxon>Pseudomonadota</taxon>
        <taxon>Gammaproteobacteria</taxon>
        <taxon>Vibrionales</taxon>
        <taxon>Vibrionaceae</taxon>
        <taxon>Vibrio</taxon>
    </lineage>
</organism>
<proteinExistence type="predicted"/>
<evidence type="ECO:0000259" key="2">
    <source>
        <dbReference type="Pfam" id="PF16537"/>
    </source>
</evidence>
<dbReference type="InterPro" id="IPR032389">
    <property type="entry name" value="GspB_C"/>
</dbReference>
<feature type="domain" description="Type II secretion system protein GspB C-terminal" evidence="2">
    <location>
        <begin position="150"/>
        <end position="208"/>
    </location>
</feature>